<dbReference type="GO" id="GO:0000976">
    <property type="term" value="F:transcription cis-regulatory region binding"/>
    <property type="evidence" value="ECO:0007669"/>
    <property type="project" value="TreeGrafter"/>
</dbReference>
<comment type="caution">
    <text evidence="6">The sequence shown here is derived from an EMBL/GenBank/DDBJ whole genome shotgun (WGS) entry which is preliminary data.</text>
</comment>
<dbReference type="Proteomes" id="UP000621560">
    <property type="component" value="Unassembled WGS sequence"/>
</dbReference>
<feature type="DNA-binding region" description="H-T-H motif" evidence="4">
    <location>
        <begin position="36"/>
        <end position="55"/>
    </location>
</feature>
<evidence type="ECO:0000256" key="2">
    <source>
        <dbReference type="ARBA" id="ARBA00023125"/>
    </source>
</evidence>
<reference evidence="6" key="1">
    <citation type="submission" date="2020-09" db="EMBL/GenBank/DDBJ databases">
        <title>A novel bacterium of genus Paenibacillus, isolated from South China Sea.</title>
        <authorList>
            <person name="Huang H."/>
            <person name="Mo K."/>
            <person name="Hu Y."/>
        </authorList>
    </citation>
    <scope>NUCLEOTIDE SEQUENCE</scope>
    <source>
        <strain evidence="6">IB182496</strain>
    </source>
</reference>
<protein>
    <submittedName>
        <fullName evidence="6">TetR/AcrR family transcriptional regulator</fullName>
    </submittedName>
</protein>
<gene>
    <name evidence="6" type="ORF">IDH44_09565</name>
</gene>
<accession>A0A927BSE4</accession>
<evidence type="ECO:0000313" key="6">
    <source>
        <dbReference type="EMBL" id="MBD2845437.1"/>
    </source>
</evidence>
<keyword evidence="2 4" id="KW-0238">DNA-binding</keyword>
<evidence type="ECO:0000259" key="5">
    <source>
        <dbReference type="PROSITE" id="PS50977"/>
    </source>
</evidence>
<dbReference type="PANTHER" id="PTHR30055:SF234">
    <property type="entry name" value="HTH-TYPE TRANSCRIPTIONAL REGULATOR BETI"/>
    <property type="match status" value="1"/>
</dbReference>
<dbReference type="PRINTS" id="PR00455">
    <property type="entry name" value="HTHTETR"/>
</dbReference>
<feature type="domain" description="HTH tetR-type" evidence="5">
    <location>
        <begin position="14"/>
        <end position="73"/>
    </location>
</feature>
<evidence type="ECO:0000256" key="1">
    <source>
        <dbReference type="ARBA" id="ARBA00023015"/>
    </source>
</evidence>
<organism evidence="6 7">
    <name type="scientific">Paenibacillus sabuli</name>
    <dbReference type="NCBI Taxonomy" id="2772509"/>
    <lineage>
        <taxon>Bacteria</taxon>
        <taxon>Bacillati</taxon>
        <taxon>Bacillota</taxon>
        <taxon>Bacilli</taxon>
        <taxon>Bacillales</taxon>
        <taxon>Paenibacillaceae</taxon>
        <taxon>Paenibacillus</taxon>
    </lineage>
</organism>
<dbReference type="PANTHER" id="PTHR30055">
    <property type="entry name" value="HTH-TYPE TRANSCRIPTIONAL REGULATOR RUTR"/>
    <property type="match status" value="1"/>
</dbReference>
<dbReference type="SUPFAM" id="SSF46689">
    <property type="entry name" value="Homeodomain-like"/>
    <property type="match status" value="1"/>
</dbReference>
<dbReference type="PROSITE" id="PS50977">
    <property type="entry name" value="HTH_TETR_2"/>
    <property type="match status" value="1"/>
</dbReference>
<keyword evidence="3" id="KW-0804">Transcription</keyword>
<evidence type="ECO:0000313" key="7">
    <source>
        <dbReference type="Proteomes" id="UP000621560"/>
    </source>
</evidence>
<dbReference type="InterPro" id="IPR050109">
    <property type="entry name" value="HTH-type_TetR-like_transc_reg"/>
</dbReference>
<dbReference type="AlphaFoldDB" id="A0A927BSE4"/>
<sequence length="204" mass="23192">MSPRTKEQNDAIREMRMKQIMHAAAQVYLEKGMQLEVRDVADKAELGYGTVYHYYKNKHMLLEDLLWDALDIAEKTIQPDGDPRDARLPRAELLCRRLLGGVMAQPSMFILLKTVADNFHHFPGNRFGKLSEEFQKRIFSPLASAVREELDAASPEITANVLFGSLIGCAALAIHHQTQAELDADRVVAMIFSGLRPREREQTW</sequence>
<evidence type="ECO:0000256" key="4">
    <source>
        <dbReference type="PROSITE-ProRule" id="PRU00335"/>
    </source>
</evidence>
<dbReference type="GO" id="GO:0003700">
    <property type="term" value="F:DNA-binding transcription factor activity"/>
    <property type="evidence" value="ECO:0007669"/>
    <property type="project" value="TreeGrafter"/>
</dbReference>
<dbReference type="Gene3D" id="1.10.357.10">
    <property type="entry name" value="Tetracycline Repressor, domain 2"/>
    <property type="match status" value="1"/>
</dbReference>
<dbReference type="Pfam" id="PF00440">
    <property type="entry name" value="TetR_N"/>
    <property type="match status" value="1"/>
</dbReference>
<dbReference type="EMBL" id="JACXIZ010000015">
    <property type="protein sequence ID" value="MBD2845437.1"/>
    <property type="molecule type" value="Genomic_DNA"/>
</dbReference>
<dbReference type="InterPro" id="IPR009057">
    <property type="entry name" value="Homeodomain-like_sf"/>
</dbReference>
<dbReference type="InterPro" id="IPR001647">
    <property type="entry name" value="HTH_TetR"/>
</dbReference>
<keyword evidence="7" id="KW-1185">Reference proteome</keyword>
<proteinExistence type="predicted"/>
<name>A0A927BSE4_9BACL</name>
<keyword evidence="1" id="KW-0805">Transcription regulation</keyword>
<evidence type="ECO:0000256" key="3">
    <source>
        <dbReference type="ARBA" id="ARBA00023163"/>
    </source>
</evidence>